<dbReference type="Proteomes" id="UP000291084">
    <property type="component" value="Chromosome 8"/>
</dbReference>
<protein>
    <submittedName>
        <fullName evidence="2">Uncharacterized protein</fullName>
    </submittedName>
</protein>
<proteinExistence type="predicted"/>
<dbReference type="EMBL" id="AP015041">
    <property type="protein sequence ID" value="BAT95766.1"/>
    <property type="molecule type" value="Genomic_DNA"/>
</dbReference>
<dbReference type="OrthoDB" id="1616998at2759"/>
<keyword evidence="3" id="KW-1185">Reference proteome</keyword>
<gene>
    <name evidence="2" type="primary">Vigan.08G256000</name>
    <name evidence="2" type="ORF">VIGAN_08256000</name>
</gene>
<reference evidence="2 3" key="1">
    <citation type="journal article" date="2015" name="Sci. Rep.">
        <title>The power of single molecule real-time sequencing technology in the de novo assembly of a eukaryotic genome.</title>
        <authorList>
            <person name="Sakai H."/>
            <person name="Naito K."/>
            <person name="Ogiso-Tanaka E."/>
            <person name="Takahashi Y."/>
            <person name="Iseki K."/>
            <person name="Muto C."/>
            <person name="Satou K."/>
            <person name="Teruya K."/>
            <person name="Shiroma A."/>
            <person name="Shimoji M."/>
            <person name="Hirano T."/>
            <person name="Itoh T."/>
            <person name="Kaga A."/>
            <person name="Tomooka N."/>
        </authorList>
    </citation>
    <scope>NUCLEOTIDE SEQUENCE [LARGE SCALE GENOMIC DNA]</scope>
    <source>
        <strain evidence="3">cv. Shumari</strain>
    </source>
</reference>
<accession>A0A0S3SSK1</accession>
<feature type="compositionally biased region" description="Polar residues" evidence="1">
    <location>
        <begin position="10"/>
        <end position="24"/>
    </location>
</feature>
<sequence length="75" mass="8110">MSTEKDNADTSDNTVQASSSVNNPSEKWQFGRAVAYRAVYGFNASNHRKGKCNAAKILPSRLSKVSVSTGDTNDK</sequence>
<evidence type="ECO:0000256" key="1">
    <source>
        <dbReference type="SAM" id="MobiDB-lite"/>
    </source>
</evidence>
<name>A0A0S3SSK1_PHAAN</name>
<dbReference type="AlphaFoldDB" id="A0A0S3SSK1"/>
<organism evidence="2 3">
    <name type="scientific">Vigna angularis var. angularis</name>
    <dbReference type="NCBI Taxonomy" id="157739"/>
    <lineage>
        <taxon>Eukaryota</taxon>
        <taxon>Viridiplantae</taxon>
        <taxon>Streptophyta</taxon>
        <taxon>Embryophyta</taxon>
        <taxon>Tracheophyta</taxon>
        <taxon>Spermatophyta</taxon>
        <taxon>Magnoliopsida</taxon>
        <taxon>eudicotyledons</taxon>
        <taxon>Gunneridae</taxon>
        <taxon>Pentapetalae</taxon>
        <taxon>rosids</taxon>
        <taxon>fabids</taxon>
        <taxon>Fabales</taxon>
        <taxon>Fabaceae</taxon>
        <taxon>Papilionoideae</taxon>
        <taxon>50 kb inversion clade</taxon>
        <taxon>NPAAA clade</taxon>
        <taxon>indigoferoid/millettioid clade</taxon>
        <taxon>Phaseoleae</taxon>
        <taxon>Vigna</taxon>
    </lineage>
</organism>
<evidence type="ECO:0000313" key="3">
    <source>
        <dbReference type="Proteomes" id="UP000291084"/>
    </source>
</evidence>
<feature type="region of interest" description="Disordered" evidence="1">
    <location>
        <begin position="1"/>
        <end position="24"/>
    </location>
</feature>
<evidence type="ECO:0000313" key="2">
    <source>
        <dbReference type="EMBL" id="BAT95766.1"/>
    </source>
</evidence>